<accession>A0ABQ4NRK9</accession>
<keyword evidence="1" id="KW-0812">Transmembrane</keyword>
<dbReference type="Pfam" id="PF07589">
    <property type="entry name" value="PEP-CTERM"/>
    <property type="match status" value="1"/>
</dbReference>
<name>A0ABQ4NRK9_9RHOB</name>
<keyword evidence="1" id="KW-1133">Transmembrane helix</keyword>
<keyword evidence="2" id="KW-0732">Signal</keyword>
<sequence length="214" mass="22266">MKGLHLAAGLFALGLGSFSMAPVKAATLDFSGNICNNGNACSNGNLIDQSYGSITGVDITYDGSPNATGDQQFLYWASDYSDLTDIAYFNDGAQITFEAAQNYEVSIASLDLGAWPRVNRSLGFSIADLGTSNILFNTGLVTVSGAIRSSFSPGVTSKSGLVVSFFGDFFNGGVDNIVYDAKLSSPATVPLPASVLLLGAALACGFGLRRRKQA</sequence>
<dbReference type="RefSeq" id="WP_220750496.1">
    <property type="nucleotide sequence ID" value="NZ_BPFH01000010.1"/>
</dbReference>
<reference evidence="4 5" key="1">
    <citation type="submission" date="2021-05" db="EMBL/GenBank/DDBJ databases">
        <title>Bacteria Genome sequencing.</title>
        <authorList>
            <person name="Takabe Y."/>
            <person name="Nakajima Y."/>
            <person name="Suzuki S."/>
            <person name="Shiozaki T."/>
        </authorList>
    </citation>
    <scope>NUCLEOTIDE SEQUENCE [LARGE SCALE GENOMIC DNA]</scope>
    <source>
        <strain evidence="4 5">AI_62</strain>
    </source>
</reference>
<evidence type="ECO:0000256" key="2">
    <source>
        <dbReference type="SAM" id="SignalP"/>
    </source>
</evidence>
<dbReference type="EMBL" id="BPFH01000010">
    <property type="protein sequence ID" value="GIT97008.1"/>
    <property type="molecule type" value="Genomic_DNA"/>
</dbReference>
<protein>
    <recommendedName>
        <fullName evidence="3">Ice-binding protein C-terminal domain-containing protein</fullName>
    </recommendedName>
</protein>
<evidence type="ECO:0000313" key="4">
    <source>
        <dbReference type="EMBL" id="GIT97008.1"/>
    </source>
</evidence>
<dbReference type="Proteomes" id="UP000786693">
    <property type="component" value="Unassembled WGS sequence"/>
</dbReference>
<gene>
    <name evidence="4" type="ORF">JANAI62_36310</name>
</gene>
<evidence type="ECO:0000256" key="1">
    <source>
        <dbReference type="SAM" id="Phobius"/>
    </source>
</evidence>
<keyword evidence="5" id="KW-1185">Reference proteome</keyword>
<evidence type="ECO:0000313" key="5">
    <source>
        <dbReference type="Proteomes" id="UP000786693"/>
    </source>
</evidence>
<feature type="chain" id="PRO_5046971710" description="Ice-binding protein C-terminal domain-containing protein" evidence="2">
    <location>
        <begin position="22"/>
        <end position="214"/>
    </location>
</feature>
<feature type="transmembrane region" description="Helical" evidence="1">
    <location>
        <begin position="189"/>
        <end position="208"/>
    </location>
</feature>
<organism evidence="4 5">
    <name type="scientific">Jannaschia pagri</name>
    <dbReference type="NCBI Taxonomy" id="2829797"/>
    <lineage>
        <taxon>Bacteria</taxon>
        <taxon>Pseudomonadati</taxon>
        <taxon>Pseudomonadota</taxon>
        <taxon>Alphaproteobacteria</taxon>
        <taxon>Rhodobacterales</taxon>
        <taxon>Roseobacteraceae</taxon>
        <taxon>Jannaschia</taxon>
    </lineage>
</organism>
<dbReference type="InterPro" id="IPR013424">
    <property type="entry name" value="Ice-binding_C"/>
</dbReference>
<evidence type="ECO:0000259" key="3">
    <source>
        <dbReference type="Pfam" id="PF07589"/>
    </source>
</evidence>
<proteinExistence type="predicted"/>
<keyword evidence="1" id="KW-0472">Membrane</keyword>
<feature type="signal peptide" evidence="2">
    <location>
        <begin position="1"/>
        <end position="21"/>
    </location>
</feature>
<feature type="domain" description="Ice-binding protein C-terminal" evidence="3">
    <location>
        <begin position="188"/>
        <end position="211"/>
    </location>
</feature>
<comment type="caution">
    <text evidence="4">The sequence shown here is derived from an EMBL/GenBank/DDBJ whole genome shotgun (WGS) entry which is preliminary data.</text>
</comment>